<evidence type="ECO:0000256" key="1">
    <source>
        <dbReference type="SAM" id="SignalP"/>
    </source>
</evidence>
<evidence type="ECO:0000313" key="2">
    <source>
        <dbReference type="EMBL" id="MEM0515818.1"/>
    </source>
</evidence>
<accession>A0ABU9MXW1</accession>
<dbReference type="Proteomes" id="UP001447008">
    <property type="component" value="Unassembled WGS sequence"/>
</dbReference>
<keyword evidence="3" id="KW-1185">Reference proteome</keyword>
<sequence length="176" mass="20105">MRHLLMVPLLMLLLSCSVSVEDYEGIEPQFDFKRFFNGELVAYGIVQDYSGMVTRRFKVDMQGSWEGNKGILDEQFYYLGGEQDGEQSTRVWYLELGENGKVFGRADDVVGQAEGKVVGNALHWQYSLRIPYGDDTITVALDDWMFLVTETRLINRTAIDKFGVEVGEITLVIEKR</sequence>
<dbReference type="RefSeq" id="WP_342678787.1">
    <property type="nucleotide sequence ID" value="NZ_JBCGCU010000010.1"/>
</dbReference>
<protein>
    <submittedName>
        <fullName evidence="2">DUF3833 domain-containing protein</fullName>
    </submittedName>
</protein>
<keyword evidence="1" id="KW-0732">Signal</keyword>
<feature type="chain" id="PRO_5046002709" evidence="1">
    <location>
        <begin position="21"/>
        <end position="176"/>
    </location>
</feature>
<organism evidence="2 3">
    <name type="scientific">Pseudoalteromonas qingdaonensis</name>
    <dbReference type="NCBI Taxonomy" id="3131913"/>
    <lineage>
        <taxon>Bacteria</taxon>
        <taxon>Pseudomonadati</taxon>
        <taxon>Pseudomonadota</taxon>
        <taxon>Gammaproteobacteria</taxon>
        <taxon>Alteromonadales</taxon>
        <taxon>Pseudoalteromonadaceae</taxon>
        <taxon>Pseudoalteromonas</taxon>
    </lineage>
</organism>
<gene>
    <name evidence="2" type="ORF">WCN91_10415</name>
</gene>
<proteinExistence type="predicted"/>
<dbReference type="Pfam" id="PF12915">
    <property type="entry name" value="DUF3833"/>
    <property type="match status" value="1"/>
</dbReference>
<dbReference type="InterPro" id="IPR024409">
    <property type="entry name" value="DUF3833"/>
</dbReference>
<dbReference type="PROSITE" id="PS51257">
    <property type="entry name" value="PROKAR_LIPOPROTEIN"/>
    <property type="match status" value="1"/>
</dbReference>
<feature type="signal peptide" evidence="1">
    <location>
        <begin position="1"/>
        <end position="20"/>
    </location>
</feature>
<reference evidence="2 3" key="1">
    <citation type="submission" date="2024-03" db="EMBL/GenBank/DDBJ databases">
        <title>Pseudoalteromonas qingdaonensis sp. nov., isolated from the intestines of marine benthic organisms.</title>
        <authorList>
            <person name="Lin X."/>
            <person name="Fang S."/>
            <person name="Hu X."/>
        </authorList>
    </citation>
    <scope>NUCLEOTIDE SEQUENCE [LARGE SCALE GENOMIC DNA]</scope>
    <source>
        <strain evidence="2 3">YIC-827</strain>
    </source>
</reference>
<name>A0ABU9MXW1_9GAMM</name>
<evidence type="ECO:0000313" key="3">
    <source>
        <dbReference type="Proteomes" id="UP001447008"/>
    </source>
</evidence>
<dbReference type="EMBL" id="JBCGCU010000010">
    <property type="protein sequence ID" value="MEM0515818.1"/>
    <property type="molecule type" value="Genomic_DNA"/>
</dbReference>
<comment type="caution">
    <text evidence="2">The sequence shown here is derived from an EMBL/GenBank/DDBJ whole genome shotgun (WGS) entry which is preliminary data.</text>
</comment>